<dbReference type="GO" id="GO:0004197">
    <property type="term" value="F:cysteine-type endopeptidase activity"/>
    <property type="evidence" value="ECO:0000318"/>
    <property type="project" value="GO_Central"/>
</dbReference>
<dbReference type="GO" id="GO:0005764">
    <property type="term" value="C:lysosome"/>
    <property type="evidence" value="ECO:0000318"/>
    <property type="project" value="GO_Central"/>
</dbReference>
<dbReference type="eggNOG" id="KOG1543">
    <property type="taxonomic scope" value="Eukaryota"/>
</dbReference>
<dbReference type="MEROPS" id="C01.104"/>
<keyword evidence="11" id="KW-1185">Reference proteome</keyword>
<dbReference type="PROSITE" id="PS00639">
    <property type="entry name" value="THIOL_PROTEASE_HIS"/>
    <property type="match status" value="1"/>
</dbReference>
<evidence type="ECO:0000256" key="3">
    <source>
        <dbReference type="ARBA" id="ARBA00022729"/>
    </source>
</evidence>
<dbReference type="SMART" id="SM00848">
    <property type="entry name" value="Inhibitor_I29"/>
    <property type="match status" value="1"/>
</dbReference>
<proteinExistence type="inferred from homology"/>
<evidence type="ECO:0000256" key="7">
    <source>
        <dbReference type="SAM" id="SignalP"/>
    </source>
</evidence>
<gene>
    <name evidence="10" type="ORF">MIMGU_mgv1a009081mg</name>
</gene>
<evidence type="ECO:0000256" key="1">
    <source>
        <dbReference type="ARBA" id="ARBA00008455"/>
    </source>
</evidence>
<accession>A0A022QLD9</accession>
<dbReference type="PROSITE" id="PS00640">
    <property type="entry name" value="THIOL_PROTEASE_ASN"/>
    <property type="match status" value="1"/>
</dbReference>
<dbReference type="PRINTS" id="PR00705">
    <property type="entry name" value="PAPAIN"/>
</dbReference>
<dbReference type="OrthoDB" id="10253408at2759"/>
<evidence type="ECO:0000313" key="11">
    <source>
        <dbReference type="Proteomes" id="UP000030748"/>
    </source>
</evidence>
<keyword evidence="4" id="KW-0378">Hydrolase</keyword>
<dbReference type="SMART" id="SM00645">
    <property type="entry name" value="Pept_C1"/>
    <property type="match status" value="1"/>
</dbReference>
<feature type="domain" description="Peptidase C1A papain C-terminal" evidence="8">
    <location>
        <begin position="132"/>
        <end position="353"/>
    </location>
</feature>
<comment type="similarity">
    <text evidence="1">Belongs to the peptidase C1 family.</text>
</comment>
<dbReference type="GO" id="GO:0005615">
    <property type="term" value="C:extracellular space"/>
    <property type="evidence" value="ECO:0000318"/>
    <property type="project" value="GO_Central"/>
</dbReference>
<sequence length="354" mass="39292">MAALVNFCVTTFLLFFCRISISRAMLRPHQLPLSDVHMLERHEAWMSRHGRVYKDAVEKIKRFEIYKNNVQKIEAFNAGPDRGYKLGVNAFADMTSEEIRASSTGYKRQTVNPKMEYSSEHKPFRYANVTSVPATMDWRIKGAVTHVKDQGDHCGSCWAFSAVGAVEGINQIKTGKLVSLSEQELMDCDRRGEDQGCNGGLMDKAFEFIVKNKGLKRESEYPYTASDSTTCKTKKATKGASAAKISGYEKVPENNEEALLVAVAQQPVSVALDSSSFDFIFYSSGVINGGCGTELDHGVVAVGYGRTRDGTKYWLVKNSWGENWGEKGYVRILRGVSDKRGMCGIAMDASYPTL</sequence>
<reference evidence="10 11" key="1">
    <citation type="journal article" date="2013" name="Proc. Natl. Acad. Sci. U.S.A.">
        <title>Fine-scale variation in meiotic recombination in Mimulus inferred from population shotgun sequencing.</title>
        <authorList>
            <person name="Hellsten U."/>
            <person name="Wright K.M."/>
            <person name="Jenkins J."/>
            <person name="Shu S."/>
            <person name="Yuan Y."/>
            <person name="Wessler S.R."/>
            <person name="Schmutz J."/>
            <person name="Willis J.H."/>
            <person name="Rokhsar D.S."/>
        </authorList>
    </citation>
    <scope>NUCLEOTIDE SEQUENCE [LARGE SCALE GENOMIC DNA]</scope>
    <source>
        <strain evidence="11">cv. DUN x IM62</strain>
    </source>
</reference>
<evidence type="ECO:0000256" key="2">
    <source>
        <dbReference type="ARBA" id="ARBA00022670"/>
    </source>
</evidence>
<dbReference type="InterPro" id="IPR000668">
    <property type="entry name" value="Peptidase_C1A_C"/>
</dbReference>
<keyword evidence="3 7" id="KW-0732">Signal</keyword>
<evidence type="ECO:0000259" key="8">
    <source>
        <dbReference type="SMART" id="SM00645"/>
    </source>
</evidence>
<dbReference type="PANTHER" id="PTHR12411">
    <property type="entry name" value="CYSTEINE PROTEASE FAMILY C1-RELATED"/>
    <property type="match status" value="1"/>
</dbReference>
<dbReference type="SUPFAM" id="SSF54001">
    <property type="entry name" value="Cysteine proteinases"/>
    <property type="match status" value="1"/>
</dbReference>
<dbReference type="EMBL" id="KI631456">
    <property type="protein sequence ID" value="EYU28078.1"/>
    <property type="molecule type" value="Genomic_DNA"/>
</dbReference>
<dbReference type="STRING" id="4155.A0A022QLD9"/>
<name>A0A022QLD9_ERYGU</name>
<feature type="signal peptide" evidence="7">
    <location>
        <begin position="1"/>
        <end position="24"/>
    </location>
</feature>
<dbReference type="GO" id="GO:0051603">
    <property type="term" value="P:proteolysis involved in protein catabolic process"/>
    <property type="evidence" value="ECO:0000318"/>
    <property type="project" value="GO_Central"/>
</dbReference>
<dbReference type="InterPro" id="IPR038765">
    <property type="entry name" value="Papain-like_cys_pep_sf"/>
</dbReference>
<organism evidence="10 11">
    <name type="scientific">Erythranthe guttata</name>
    <name type="common">Yellow monkey flower</name>
    <name type="synonym">Mimulus guttatus</name>
    <dbReference type="NCBI Taxonomy" id="4155"/>
    <lineage>
        <taxon>Eukaryota</taxon>
        <taxon>Viridiplantae</taxon>
        <taxon>Streptophyta</taxon>
        <taxon>Embryophyta</taxon>
        <taxon>Tracheophyta</taxon>
        <taxon>Spermatophyta</taxon>
        <taxon>Magnoliopsida</taxon>
        <taxon>eudicotyledons</taxon>
        <taxon>Gunneridae</taxon>
        <taxon>Pentapetalae</taxon>
        <taxon>asterids</taxon>
        <taxon>lamiids</taxon>
        <taxon>Lamiales</taxon>
        <taxon>Phrymaceae</taxon>
        <taxon>Erythranthe</taxon>
    </lineage>
</organism>
<feature type="chain" id="PRO_5018644160" description="Cysteine proteinase" evidence="7">
    <location>
        <begin position="25"/>
        <end position="354"/>
    </location>
</feature>
<dbReference type="InterPro" id="IPR039417">
    <property type="entry name" value="Peptidase_C1A_papain-like"/>
</dbReference>
<dbReference type="Pfam" id="PF08246">
    <property type="entry name" value="Inhibitor_I29"/>
    <property type="match status" value="1"/>
</dbReference>
<keyword evidence="5" id="KW-0788">Thiol protease</keyword>
<evidence type="ECO:0000259" key="9">
    <source>
        <dbReference type="SMART" id="SM00848"/>
    </source>
</evidence>
<dbReference type="InterPro" id="IPR025660">
    <property type="entry name" value="Pept_his_AS"/>
</dbReference>
<dbReference type="AlphaFoldDB" id="A0A022QLD9"/>
<dbReference type="InterPro" id="IPR013201">
    <property type="entry name" value="Prot_inhib_I29"/>
</dbReference>
<dbReference type="CDD" id="cd02248">
    <property type="entry name" value="Peptidase_C1A"/>
    <property type="match status" value="1"/>
</dbReference>
<evidence type="ECO:0000256" key="5">
    <source>
        <dbReference type="ARBA" id="ARBA00022807"/>
    </source>
</evidence>
<dbReference type="FunFam" id="3.90.70.10:FF:000023">
    <property type="entry name" value="Senescence-specific cysteine protease SAG39"/>
    <property type="match status" value="1"/>
</dbReference>
<dbReference type="OMA" id="IKEEWHT"/>
<dbReference type="InterPro" id="IPR013128">
    <property type="entry name" value="Peptidase_C1A"/>
</dbReference>
<feature type="domain" description="Cathepsin propeptide inhibitor" evidence="9">
    <location>
        <begin position="42"/>
        <end position="99"/>
    </location>
</feature>
<dbReference type="Gene3D" id="3.90.70.10">
    <property type="entry name" value="Cysteine proteinases"/>
    <property type="match status" value="1"/>
</dbReference>
<evidence type="ECO:0000256" key="4">
    <source>
        <dbReference type="ARBA" id="ARBA00022801"/>
    </source>
</evidence>
<evidence type="ECO:0008006" key="12">
    <source>
        <dbReference type="Google" id="ProtNLM"/>
    </source>
</evidence>
<evidence type="ECO:0000313" key="10">
    <source>
        <dbReference type="EMBL" id="EYU28078.1"/>
    </source>
</evidence>
<keyword evidence="2" id="KW-0645">Protease</keyword>
<dbReference type="Pfam" id="PF00112">
    <property type="entry name" value="Peptidase_C1"/>
    <property type="match status" value="1"/>
</dbReference>
<dbReference type="Proteomes" id="UP000030748">
    <property type="component" value="Unassembled WGS sequence"/>
</dbReference>
<keyword evidence="6" id="KW-1015">Disulfide bond</keyword>
<evidence type="ECO:0000256" key="6">
    <source>
        <dbReference type="ARBA" id="ARBA00023157"/>
    </source>
</evidence>
<dbReference type="InterPro" id="IPR025661">
    <property type="entry name" value="Pept_asp_AS"/>
</dbReference>
<dbReference type="KEGG" id="egt:105968679"/>
<protein>
    <recommendedName>
        <fullName evidence="12">Cysteine proteinase</fullName>
    </recommendedName>
</protein>